<evidence type="ECO:0000313" key="2">
    <source>
        <dbReference type="Proteomes" id="UP001500731"/>
    </source>
</evidence>
<dbReference type="EMBL" id="BAABGP010000037">
    <property type="protein sequence ID" value="GAA4492407.1"/>
    <property type="molecule type" value="Genomic_DNA"/>
</dbReference>
<name>A0ABP8PU34_9MICO</name>
<gene>
    <name evidence="1" type="ORF">GCM10023171_37470</name>
</gene>
<proteinExistence type="predicted"/>
<keyword evidence="2" id="KW-1185">Reference proteome</keyword>
<sequence>MDQNETARELAAQMTAAFGVPMKVCWDFGTFRLVCARVDGKPLTQRMEETFTSVLRPLGGRRVEMSVR</sequence>
<evidence type="ECO:0000313" key="1">
    <source>
        <dbReference type="EMBL" id="GAA4492407.1"/>
    </source>
</evidence>
<reference evidence="2" key="1">
    <citation type="journal article" date="2019" name="Int. J. Syst. Evol. Microbiol.">
        <title>The Global Catalogue of Microorganisms (GCM) 10K type strain sequencing project: providing services to taxonomists for standard genome sequencing and annotation.</title>
        <authorList>
            <consortium name="The Broad Institute Genomics Platform"/>
            <consortium name="The Broad Institute Genome Sequencing Center for Infectious Disease"/>
            <person name="Wu L."/>
            <person name="Ma J."/>
        </authorList>
    </citation>
    <scope>NUCLEOTIDE SEQUENCE [LARGE SCALE GENOMIC DNA]</scope>
    <source>
        <strain evidence="2">JCM 17839</strain>
    </source>
</reference>
<dbReference type="RefSeq" id="WP_345189043.1">
    <property type="nucleotide sequence ID" value="NZ_BAABGP010000037.1"/>
</dbReference>
<dbReference type="Proteomes" id="UP001500731">
    <property type="component" value="Unassembled WGS sequence"/>
</dbReference>
<organism evidence="1 2">
    <name type="scientific">Microbacterium panaciterrae</name>
    <dbReference type="NCBI Taxonomy" id="985759"/>
    <lineage>
        <taxon>Bacteria</taxon>
        <taxon>Bacillati</taxon>
        <taxon>Actinomycetota</taxon>
        <taxon>Actinomycetes</taxon>
        <taxon>Micrococcales</taxon>
        <taxon>Microbacteriaceae</taxon>
        <taxon>Microbacterium</taxon>
    </lineage>
</organism>
<accession>A0ABP8PU34</accession>
<protein>
    <submittedName>
        <fullName evidence="1">Uncharacterized protein</fullName>
    </submittedName>
</protein>
<comment type="caution">
    <text evidence="1">The sequence shown here is derived from an EMBL/GenBank/DDBJ whole genome shotgun (WGS) entry which is preliminary data.</text>
</comment>